<evidence type="ECO:0000313" key="2">
    <source>
        <dbReference type="EMBL" id="ERH21996.1"/>
    </source>
</evidence>
<gene>
    <name evidence="2" type="ORF">HMPREF1549_00326</name>
</gene>
<name>U1QIH5_9ACTO</name>
<accession>U1QIH5</accession>
<evidence type="ECO:0000313" key="3">
    <source>
        <dbReference type="Proteomes" id="UP000016498"/>
    </source>
</evidence>
<protein>
    <submittedName>
        <fullName evidence="2">Toxin-antitoxin system, antitoxin component, ArsR domain protein</fullName>
    </submittedName>
</protein>
<dbReference type="Proteomes" id="UP000016498">
    <property type="component" value="Unassembled WGS sequence"/>
</dbReference>
<dbReference type="HOGENOM" id="CLU_2949831_0_0_11"/>
<organism evidence="2 3">
    <name type="scientific">Actinomyces johnsonii F0510</name>
    <dbReference type="NCBI Taxonomy" id="1227262"/>
    <lineage>
        <taxon>Bacteria</taxon>
        <taxon>Bacillati</taxon>
        <taxon>Actinomycetota</taxon>
        <taxon>Actinomycetes</taxon>
        <taxon>Actinomycetales</taxon>
        <taxon>Actinomycetaceae</taxon>
        <taxon>Actinomyces</taxon>
    </lineage>
</organism>
<dbReference type="EMBL" id="AWSD01000037">
    <property type="protein sequence ID" value="ERH21996.1"/>
    <property type="molecule type" value="Genomic_DNA"/>
</dbReference>
<comment type="caution">
    <text evidence="2">The sequence shown here is derived from an EMBL/GenBank/DDBJ whole genome shotgun (WGS) entry which is preliminary data.</text>
</comment>
<evidence type="ECO:0000256" key="1">
    <source>
        <dbReference type="SAM" id="MobiDB-lite"/>
    </source>
</evidence>
<reference evidence="2 3" key="1">
    <citation type="submission" date="2013-06" db="EMBL/GenBank/DDBJ databases">
        <authorList>
            <person name="Weinstock G."/>
            <person name="Sodergren E."/>
            <person name="Lobos E.A."/>
            <person name="Fulton L."/>
            <person name="Fulton R."/>
            <person name="Courtney L."/>
            <person name="Fronick C."/>
            <person name="O'Laughlin M."/>
            <person name="Godfrey J."/>
            <person name="Wilson R.M."/>
            <person name="Miner T."/>
            <person name="Farmer C."/>
            <person name="Delehaunty K."/>
            <person name="Cordes M."/>
            <person name="Minx P."/>
            <person name="Tomlinson C."/>
            <person name="Chen J."/>
            <person name="Wollam A."/>
            <person name="Pepin K.H."/>
            <person name="Bhonagiri V."/>
            <person name="Zhang X."/>
            <person name="Warren W."/>
            <person name="Mitreva M."/>
            <person name="Mardis E.R."/>
            <person name="Wilson R.K."/>
        </authorList>
    </citation>
    <scope>NUCLEOTIDE SEQUENCE [LARGE SCALE GENOMIC DNA]</scope>
    <source>
        <strain evidence="2 3">F0510</strain>
    </source>
</reference>
<sequence length="59" mass="6385">MRSTCRGFPAGAPRVRALGDDVPASPPRARLCRPLDRTPLTVSEQHRQQAALKHTGHGS</sequence>
<proteinExistence type="predicted"/>
<feature type="region of interest" description="Disordered" evidence="1">
    <location>
        <begin position="1"/>
        <end position="59"/>
    </location>
</feature>
<dbReference type="AlphaFoldDB" id="U1QIH5"/>